<gene>
    <name evidence="1" type="ORF">O181_030071</name>
</gene>
<keyword evidence="2" id="KW-1185">Reference proteome</keyword>
<dbReference type="AlphaFoldDB" id="A0A9Q3CXR2"/>
<organism evidence="1 2">
    <name type="scientific">Austropuccinia psidii MF-1</name>
    <dbReference type="NCBI Taxonomy" id="1389203"/>
    <lineage>
        <taxon>Eukaryota</taxon>
        <taxon>Fungi</taxon>
        <taxon>Dikarya</taxon>
        <taxon>Basidiomycota</taxon>
        <taxon>Pucciniomycotina</taxon>
        <taxon>Pucciniomycetes</taxon>
        <taxon>Pucciniales</taxon>
        <taxon>Sphaerophragmiaceae</taxon>
        <taxon>Austropuccinia</taxon>
    </lineage>
</organism>
<reference evidence="1" key="1">
    <citation type="submission" date="2021-03" db="EMBL/GenBank/DDBJ databases">
        <title>Draft genome sequence of rust myrtle Austropuccinia psidii MF-1, a brazilian biotype.</title>
        <authorList>
            <person name="Quecine M.C."/>
            <person name="Pachon D.M.R."/>
            <person name="Bonatelli M.L."/>
            <person name="Correr F.H."/>
            <person name="Franceschini L.M."/>
            <person name="Leite T.F."/>
            <person name="Margarido G.R.A."/>
            <person name="Almeida C.A."/>
            <person name="Ferrarezi J.A."/>
            <person name="Labate C.A."/>
        </authorList>
    </citation>
    <scope>NUCLEOTIDE SEQUENCE</scope>
    <source>
        <strain evidence="1">MF-1</strain>
    </source>
</reference>
<name>A0A9Q3CXR2_9BASI</name>
<sequence>MNFQQLIKQDEVQPSRYFAFKVESFSNLIYSIQKALWQDSQYRSIVQEWGKAGHPGQEKTLKPFKPLESLQPIHLNSLNRLGPYLGAQELTIQGRWLMSQPQIITPPIGVVAILAWTQFMAPFGPNPMRSKGAKGQFISPQGQVAPKPQVDTIQPMAKTTLGPEIGQEPQVATIQPMASGNHQRPPAHLQARILPSFRGSFSFLNAPRTQGSRSGAYMV</sequence>
<dbReference type="EMBL" id="AVOT02010544">
    <property type="protein sequence ID" value="MBW0490356.1"/>
    <property type="molecule type" value="Genomic_DNA"/>
</dbReference>
<proteinExistence type="predicted"/>
<dbReference type="Proteomes" id="UP000765509">
    <property type="component" value="Unassembled WGS sequence"/>
</dbReference>
<comment type="caution">
    <text evidence="1">The sequence shown here is derived from an EMBL/GenBank/DDBJ whole genome shotgun (WGS) entry which is preliminary data.</text>
</comment>
<protein>
    <submittedName>
        <fullName evidence="1">Uncharacterized protein</fullName>
    </submittedName>
</protein>
<dbReference type="OrthoDB" id="2194544at2759"/>
<evidence type="ECO:0000313" key="1">
    <source>
        <dbReference type="EMBL" id="MBW0490356.1"/>
    </source>
</evidence>
<evidence type="ECO:0000313" key="2">
    <source>
        <dbReference type="Proteomes" id="UP000765509"/>
    </source>
</evidence>
<accession>A0A9Q3CXR2</accession>